<evidence type="ECO:0000313" key="4">
    <source>
        <dbReference type="Proteomes" id="UP000015388"/>
    </source>
</evidence>
<evidence type="ECO:0000256" key="2">
    <source>
        <dbReference type="SAM" id="Phobius"/>
    </source>
</evidence>
<proteinExistence type="predicted"/>
<protein>
    <recommendedName>
        <fullName evidence="5">Integral membrane protein</fullName>
    </recommendedName>
</protein>
<dbReference type="Proteomes" id="UP000015388">
    <property type="component" value="Chromosome"/>
</dbReference>
<name>S5T057_9CORY</name>
<feature type="transmembrane region" description="Helical" evidence="2">
    <location>
        <begin position="81"/>
        <end position="107"/>
    </location>
</feature>
<accession>S5T057</accession>
<keyword evidence="2" id="KW-0812">Transmembrane</keyword>
<reference evidence="3 4" key="1">
    <citation type="submission" date="2012-11" db="EMBL/GenBank/DDBJ databases">
        <title>The complete genome sequence of Corynebacterium maris Coryn-1 (=DSM 45190).</title>
        <authorList>
            <person name="Schaffert L."/>
            <person name="Albersmeier A."/>
            <person name="Kalinowski J."/>
            <person name="Ruckert C."/>
        </authorList>
    </citation>
    <scope>NUCLEOTIDE SEQUENCE [LARGE SCALE GENOMIC DNA]</scope>
    <source>
        <strain evidence="4">Coryn-1</strain>
    </source>
</reference>
<dbReference type="STRING" id="1224163.B841_02135"/>
<keyword evidence="2" id="KW-1133">Transmembrane helix</keyword>
<evidence type="ECO:0000313" key="3">
    <source>
        <dbReference type="EMBL" id="AGS33910.1"/>
    </source>
</evidence>
<sequence>MKGPGRRPNLPVTVVDKPEDDGDGGRPESARLMLTMFAVAAGLEVIALILNVVTTVVDPAPLMSAAREAADDTGPLVEATAWGSVAIVTLFYLVVVAILTAAIVAIHKNGKWAAGALRLWTIFAIYFAFRGLTVFLITPAGGNAPDALFLADGAVQILVGVAAVLGAVFGSRPDTRAWLTTPDDRT</sequence>
<feature type="transmembrane region" description="Helical" evidence="2">
    <location>
        <begin position="119"/>
        <end position="141"/>
    </location>
</feature>
<gene>
    <name evidence="3" type="ORF">B841_02135</name>
</gene>
<keyword evidence="2" id="KW-0472">Membrane</keyword>
<feature type="region of interest" description="Disordered" evidence="1">
    <location>
        <begin position="1"/>
        <end position="25"/>
    </location>
</feature>
<feature type="transmembrane region" description="Helical" evidence="2">
    <location>
        <begin position="32"/>
        <end position="53"/>
    </location>
</feature>
<evidence type="ECO:0008006" key="5">
    <source>
        <dbReference type="Google" id="ProtNLM"/>
    </source>
</evidence>
<keyword evidence="4" id="KW-1185">Reference proteome</keyword>
<organism evidence="3 4">
    <name type="scientific">Corynebacterium maris DSM 45190</name>
    <dbReference type="NCBI Taxonomy" id="1224163"/>
    <lineage>
        <taxon>Bacteria</taxon>
        <taxon>Bacillati</taxon>
        <taxon>Actinomycetota</taxon>
        <taxon>Actinomycetes</taxon>
        <taxon>Mycobacteriales</taxon>
        <taxon>Corynebacteriaceae</taxon>
        <taxon>Corynebacterium</taxon>
    </lineage>
</organism>
<dbReference type="eggNOG" id="ENOG5031IPG">
    <property type="taxonomic scope" value="Bacteria"/>
</dbReference>
<dbReference type="EMBL" id="CP003924">
    <property type="protein sequence ID" value="AGS33910.1"/>
    <property type="molecule type" value="Genomic_DNA"/>
</dbReference>
<dbReference type="AlphaFoldDB" id="S5T057"/>
<evidence type="ECO:0000256" key="1">
    <source>
        <dbReference type="SAM" id="MobiDB-lite"/>
    </source>
</evidence>
<dbReference type="HOGENOM" id="CLU_066177_1_0_11"/>
<dbReference type="PATRIC" id="fig|1224163.3.peg.432"/>
<feature type="transmembrane region" description="Helical" evidence="2">
    <location>
        <begin position="147"/>
        <end position="169"/>
    </location>
</feature>
<dbReference type="KEGG" id="cmd:B841_02135"/>